<evidence type="ECO:0000313" key="3">
    <source>
        <dbReference type="Proteomes" id="UP001247805"/>
    </source>
</evidence>
<dbReference type="EMBL" id="JAWDIO010000002">
    <property type="protein sequence ID" value="MDU0352958.1"/>
    <property type="molecule type" value="Genomic_DNA"/>
</dbReference>
<evidence type="ECO:0000256" key="1">
    <source>
        <dbReference type="SAM" id="SignalP"/>
    </source>
</evidence>
<comment type="caution">
    <text evidence="2">The sequence shown here is derived from an EMBL/GenBank/DDBJ whole genome shotgun (WGS) entry which is preliminary data.</text>
</comment>
<accession>A0ABU3SSG1</accession>
<reference evidence="2 3" key="1">
    <citation type="submission" date="2023-10" db="EMBL/GenBank/DDBJ databases">
        <title>Glaciecola aquimarina strain GGW-M5 nov., isolated from a coastal seawater.</title>
        <authorList>
            <person name="Bayburt H."/>
            <person name="Kim J.M."/>
            <person name="Choi B.J."/>
            <person name="Jeon C.O."/>
        </authorList>
    </citation>
    <scope>NUCLEOTIDE SEQUENCE [LARGE SCALE GENOMIC DNA]</scope>
    <source>
        <strain evidence="2 3">KCTC 32108</strain>
    </source>
</reference>
<dbReference type="RefSeq" id="WP_316024657.1">
    <property type="nucleotide sequence ID" value="NZ_JAWDIO010000002.1"/>
</dbReference>
<gene>
    <name evidence="2" type="ORF">RS130_02580</name>
</gene>
<keyword evidence="3" id="KW-1185">Reference proteome</keyword>
<sequence length="303" mass="36069">MIRIIFLSLALIFTSSAQAQEKEQPLPWLDSVHEGVVDSVSSTAVWFDDFFVLKDFNATQTAAGESRIRLGWEPRSRDFSKFETRFKVRFKLPNLKNRADIVFSDDSDQESDTPLSVLRNQDTPEQNRFSLALRWKSKPDSGFSHRIGAGRRFQLFAKSRYRQAHFLSKQTTLSWETSAYYYSRDRLGADFSWRLSYQKNEKSIIRQNNHFYFRDRENDWLWQHNLQQLKQIDENNALVSGLYIEGSSRPNYQIDEYLISFRWRRNTLRKWLFFEVEPFVMCRRDEDFSPSLGMALRFEGHFL</sequence>
<organism evidence="2 3">
    <name type="scientific">Paraglaciecola aquimarina</name>
    <dbReference type="NCBI Taxonomy" id="1235557"/>
    <lineage>
        <taxon>Bacteria</taxon>
        <taxon>Pseudomonadati</taxon>
        <taxon>Pseudomonadota</taxon>
        <taxon>Gammaproteobacteria</taxon>
        <taxon>Alteromonadales</taxon>
        <taxon>Alteromonadaceae</taxon>
        <taxon>Paraglaciecola</taxon>
    </lineage>
</organism>
<name>A0ABU3SSG1_9ALTE</name>
<protein>
    <recommendedName>
        <fullName evidence="4">DUF481 domain-containing protein</fullName>
    </recommendedName>
</protein>
<proteinExistence type="predicted"/>
<keyword evidence="1" id="KW-0732">Signal</keyword>
<feature type="signal peptide" evidence="1">
    <location>
        <begin position="1"/>
        <end position="19"/>
    </location>
</feature>
<evidence type="ECO:0008006" key="4">
    <source>
        <dbReference type="Google" id="ProtNLM"/>
    </source>
</evidence>
<evidence type="ECO:0000313" key="2">
    <source>
        <dbReference type="EMBL" id="MDU0352958.1"/>
    </source>
</evidence>
<feature type="chain" id="PRO_5046236207" description="DUF481 domain-containing protein" evidence="1">
    <location>
        <begin position="20"/>
        <end position="303"/>
    </location>
</feature>
<dbReference type="Proteomes" id="UP001247805">
    <property type="component" value="Unassembled WGS sequence"/>
</dbReference>